<evidence type="ECO:0000313" key="4">
    <source>
        <dbReference type="Proteomes" id="UP001469365"/>
    </source>
</evidence>
<feature type="domain" description="Copper amine oxidase-like N-terminal" evidence="2">
    <location>
        <begin position="32"/>
        <end position="138"/>
    </location>
</feature>
<dbReference type="Gene3D" id="3.30.457.10">
    <property type="entry name" value="Copper amine oxidase-like, N-terminal domain"/>
    <property type="match status" value="1"/>
</dbReference>
<sequence length="146" mass="16011">MKKMSALLLSLLFITPPFSSVQAEEKPLSVWLNGEQIQFGQSEPFIENGATLVPIHPLLEKLGVEVSWDEATGTVSGAKEAHSFFLHIGNTSAMANDQAVKLEAAPKFIQQVTYVPLRFVAEAVGYQVAWDPSLRQVTLTSGQVWL</sequence>
<reference evidence="3 4" key="1">
    <citation type="submission" date="2024-04" db="EMBL/GenBank/DDBJ databases">
        <title>draft genome sequnece of Paenibacillus filicis.</title>
        <authorList>
            <person name="Kim D.-U."/>
        </authorList>
    </citation>
    <scope>NUCLEOTIDE SEQUENCE [LARGE SCALE GENOMIC DNA]</scope>
    <source>
        <strain evidence="3 4">KACC14197</strain>
    </source>
</reference>
<evidence type="ECO:0000259" key="2">
    <source>
        <dbReference type="Pfam" id="PF07833"/>
    </source>
</evidence>
<keyword evidence="1" id="KW-0732">Signal</keyword>
<feature type="chain" id="PRO_5047496521" evidence="1">
    <location>
        <begin position="24"/>
        <end position="146"/>
    </location>
</feature>
<dbReference type="InterPro" id="IPR012854">
    <property type="entry name" value="Cu_amine_oxidase-like_N"/>
</dbReference>
<evidence type="ECO:0000256" key="1">
    <source>
        <dbReference type="SAM" id="SignalP"/>
    </source>
</evidence>
<dbReference type="EMBL" id="JBBPCC010000001">
    <property type="protein sequence ID" value="MEK8126660.1"/>
    <property type="molecule type" value="Genomic_DNA"/>
</dbReference>
<evidence type="ECO:0000313" key="3">
    <source>
        <dbReference type="EMBL" id="MEK8126660.1"/>
    </source>
</evidence>
<dbReference type="InterPro" id="IPR036582">
    <property type="entry name" value="Mao_N_sf"/>
</dbReference>
<dbReference type="SUPFAM" id="SSF55383">
    <property type="entry name" value="Copper amine oxidase, domain N"/>
    <property type="match status" value="1"/>
</dbReference>
<feature type="signal peptide" evidence="1">
    <location>
        <begin position="1"/>
        <end position="23"/>
    </location>
</feature>
<comment type="caution">
    <text evidence="3">The sequence shown here is derived from an EMBL/GenBank/DDBJ whole genome shotgun (WGS) entry which is preliminary data.</text>
</comment>
<dbReference type="Proteomes" id="UP001469365">
    <property type="component" value="Unassembled WGS sequence"/>
</dbReference>
<name>A0ABU9DF44_9BACL</name>
<accession>A0ABU9DF44</accession>
<organism evidence="3 4">
    <name type="scientific">Paenibacillus filicis</name>
    <dbReference type="NCBI Taxonomy" id="669464"/>
    <lineage>
        <taxon>Bacteria</taxon>
        <taxon>Bacillati</taxon>
        <taxon>Bacillota</taxon>
        <taxon>Bacilli</taxon>
        <taxon>Bacillales</taxon>
        <taxon>Paenibacillaceae</taxon>
        <taxon>Paenibacillus</taxon>
    </lineage>
</organism>
<dbReference type="Pfam" id="PF07833">
    <property type="entry name" value="Cu_amine_oxidN1"/>
    <property type="match status" value="1"/>
</dbReference>
<protein>
    <submittedName>
        <fullName evidence="3">Copper amine oxidase N-terminal domain-containing protein</fullName>
    </submittedName>
</protein>
<keyword evidence="4" id="KW-1185">Reference proteome</keyword>
<dbReference type="RefSeq" id="WP_341413714.1">
    <property type="nucleotide sequence ID" value="NZ_JBBPCC010000001.1"/>
</dbReference>
<gene>
    <name evidence="3" type="ORF">WMW72_01930</name>
</gene>
<proteinExistence type="predicted"/>